<gene>
    <name evidence="2" type="ORF">ACFQE1_13430</name>
</gene>
<feature type="domain" description="DUF7351" evidence="1">
    <location>
        <begin position="22"/>
        <end position="197"/>
    </location>
</feature>
<dbReference type="InterPro" id="IPR055775">
    <property type="entry name" value="DUF7351"/>
</dbReference>
<sequence length="206" mass="22774">AVDVVTDERFGESPPPVDRAVDADCPNCGSRLRARYAEEDVEIVCPDCSTLVHYGYFPPRGGTTRDPEALFDAYGKRLWREFTLADRGVCPSCSGRTRTRVERDSDHHLRYPAVSRCLDCGAEVATAIGLRLLADPTVVSFLADHGEGVDDRPFWEFGFCIDDAEVRAESEDPLRVVVPIRRGDETLRVTVDAAGTVVETARITSR</sequence>
<keyword evidence="3" id="KW-1185">Reference proteome</keyword>
<dbReference type="Proteomes" id="UP001596328">
    <property type="component" value="Unassembled WGS sequence"/>
</dbReference>
<evidence type="ECO:0000313" key="2">
    <source>
        <dbReference type="EMBL" id="MFC6725351.1"/>
    </source>
</evidence>
<protein>
    <submittedName>
        <fullName evidence="2">Transcriptional regulator</fullName>
    </submittedName>
</protein>
<reference evidence="2 3" key="1">
    <citation type="journal article" date="2019" name="Int. J. Syst. Evol. Microbiol.">
        <title>The Global Catalogue of Microorganisms (GCM) 10K type strain sequencing project: providing services to taxonomists for standard genome sequencing and annotation.</title>
        <authorList>
            <consortium name="The Broad Institute Genomics Platform"/>
            <consortium name="The Broad Institute Genome Sequencing Center for Infectious Disease"/>
            <person name="Wu L."/>
            <person name="Ma J."/>
        </authorList>
    </citation>
    <scope>NUCLEOTIDE SEQUENCE [LARGE SCALE GENOMIC DNA]</scope>
    <source>
        <strain evidence="2 3">NBRC 111368</strain>
    </source>
</reference>
<comment type="caution">
    <text evidence="2">The sequence shown here is derived from an EMBL/GenBank/DDBJ whole genome shotgun (WGS) entry which is preliminary data.</text>
</comment>
<dbReference type="Pfam" id="PF24042">
    <property type="entry name" value="DUF7351"/>
    <property type="match status" value="1"/>
</dbReference>
<dbReference type="AlphaFoldDB" id="A0ABD5S1K6"/>
<evidence type="ECO:0000259" key="1">
    <source>
        <dbReference type="Pfam" id="PF24042"/>
    </source>
</evidence>
<name>A0ABD5S1K6_9EURY</name>
<organism evidence="2 3">
    <name type="scientific">Halobium palmae</name>
    <dbReference type="NCBI Taxonomy" id="1776492"/>
    <lineage>
        <taxon>Archaea</taxon>
        <taxon>Methanobacteriati</taxon>
        <taxon>Methanobacteriota</taxon>
        <taxon>Stenosarchaea group</taxon>
        <taxon>Halobacteria</taxon>
        <taxon>Halobacteriales</taxon>
        <taxon>Haloferacaceae</taxon>
        <taxon>Halobium</taxon>
    </lineage>
</organism>
<evidence type="ECO:0000313" key="3">
    <source>
        <dbReference type="Proteomes" id="UP001596328"/>
    </source>
</evidence>
<accession>A0ABD5S1K6</accession>
<feature type="non-terminal residue" evidence="2">
    <location>
        <position position="1"/>
    </location>
</feature>
<proteinExistence type="predicted"/>
<dbReference type="EMBL" id="JBHSWU010000486">
    <property type="protein sequence ID" value="MFC6725351.1"/>
    <property type="molecule type" value="Genomic_DNA"/>
</dbReference>